<evidence type="ECO:0000313" key="3">
    <source>
        <dbReference type="Proteomes" id="UP000243217"/>
    </source>
</evidence>
<feature type="region of interest" description="Disordered" evidence="1">
    <location>
        <begin position="32"/>
        <end position="111"/>
    </location>
</feature>
<evidence type="ECO:0000313" key="2">
    <source>
        <dbReference type="EMBL" id="OQS00652.1"/>
    </source>
</evidence>
<comment type="caution">
    <text evidence="2">The sequence shown here is derived from an EMBL/GenBank/DDBJ whole genome shotgun (WGS) entry which is preliminary data.</text>
</comment>
<accession>A0A1V9ZRJ1</accession>
<organism evidence="2 3">
    <name type="scientific">Thraustotheca clavata</name>
    <dbReference type="NCBI Taxonomy" id="74557"/>
    <lineage>
        <taxon>Eukaryota</taxon>
        <taxon>Sar</taxon>
        <taxon>Stramenopiles</taxon>
        <taxon>Oomycota</taxon>
        <taxon>Saprolegniomycetes</taxon>
        <taxon>Saprolegniales</taxon>
        <taxon>Achlyaceae</taxon>
        <taxon>Thraustotheca</taxon>
    </lineage>
</organism>
<dbReference type="EMBL" id="JNBS01001692">
    <property type="protein sequence ID" value="OQS00652.1"/>
    <property type="molecule type" value="Genomic_DNA"/>
</dbReference>
<reference evidence="2 3" key="1">
    <citation type="journal article" date="2014" name="Genome Biol. Evol.">
        <title>The secreted proteins of Achlya hypogyna and Thraustotheca clavata identify the ancestral oomycete secretome and reveal gene acquisitions by horizontal gene transfer.</title>
        <authorList>
            <person name="Misner I."/>
            <person name="Blouin N."/>
            <person name="Leonard G."/>
            <person name="Richards T.A."/>
            <person name="Lane C.E."/>
        </authorList>
    </citation>
    <scope>NUCLEOTIDE SEQUENCE [LARGE SCALE GENOMIC DNA]</scope>
    <source>
        <strain evidence="2 3">ATCC 34112</strain>
    </source>
</reference>
<protein>
    <submittedName>
        <fullName evidence="2">Uncharacterized protein</fullName>
    </submittedName>
</protein>
<gene>
    <name evidence="2" type="ORF">THRCLA_21673</name>
</gene>
<dbReference type="Proteomes" id="UP000243217">
    <property type="component" value="Unassembled WGS sequence"/>
</dbReference>
<evidence type="ECO:0000256" key="1">
    <source>
        <dbReference type="SAM" id="MobiDB-lite"/>
    </source>
</evidence>
<sequence length="246" mass="27330">MEATAKLKEMQAEVMKDSTALDLELVEENSRAKNRLQARLDNKAKKTAPGQPSGSNTNEKVDDSPVEPLAAGTVVDTISHDKLVETMLEESEKHRAREAQEAAQESSSKHAQLMARLEARKKIRLNTNDNDAQSLSKKLQEVEAKKLALRQAEENLAKQAQMSAMEALAAESAYTNFTAKRNHAVESTPISFEKALQELVAHEDVECTLEQIQIVEAFSKVLEKKYKERQNAVSTKKKSNKVIADS</sequence>
<proteinExistence type="predicted"/>
<keyword evidence="3" id="KW-1185">Reference proteome</keyword>
<feature type="compositionally biased region" description="Basic and acidic residues" evidence="1">
    <location>
        <begin position="78"/>
        <end position="100"/>
    </location>
</feature>
<dbReference type="AlphaFoldDB" id="A0A1V9ZRJ1"/>
<name>A0A1V9ZRJ1_9STRA</name>
<feature type="compositionally biased region" description="Low complexity" evidence="1">
    <location>
        <begin position="101"/>
        <end position="111"/>
    </location>
</feature>